<evidence type="ECO:0000256" key="2">
    <source>
        <dbReference type="SAM" id="Phobius"/>
    </source>
</evidence>
<dbReference type="EMBL" id="JASNQZ010000003">
    <property type="protein sequence ID" value="KAL0959113.1"/>
    <property type="molecule type" value="Genomic_DNA"/>
</dbReference>
<protein>
    <submittedName>
        <fullName evidence="3">Uncharacterized protein</fullName>
    </submittedName>
</protein>
<feature type="transmembrane region" description="Helical" evidence="2">
    <location>
        <begin position="172"/>
        <end position="194"/>
    </location>
</feature>
<dbReference type="Proteomes" id="UP001556367">
    <property type="component" value="Unassembled WGS sequence"/>
</dbReference>
<reference evidence="4" key="1">
    <citation type="submission" date="2024-06" db="EMBL/GenBank/DDBJ databases">
        <title>Multi-omics analyses provide insights into the biosynthesis of the anticancer antibiotic pleurotin in Hohenbuehelia grisea.</title>
        <authorList>
            <person name="Weaver J.A."/>
            <person name="Alberti F."/>
        </authorList>
    </citation>
    <scope>NUCLEOTIDE SEQUENCE [LARGE SCALE GENOMIC DNA]</scope>
    <source>
        <strain evidence="4">T-177</strain>
    </source>
</reference>
<keyword evidence="4" id="KW-1185">Reference proteome</keyword>
<feature type="region of interest" description="Disordered" evidence="1">
    <location>
        <begin position="319"/>
        <end position="342"/>
    </location>
</feature>
<sequence length="342" mass="37640">MPEFTVATAELAGIVVHSALFGVYIVLFIGCIYVLLFRYRSLSGRHHQRPVNKVLLTVTVILFLLITAHWVLQVIRLFDAFIHRPRDETPEQIYGAARSPLNVAKTALYVAQTFTADVTMVYRLYIVWGRNWKVIIAPAITTAGLLAGGTNVVISFARQDPHVSIFTSASGHWIVTVFSTTFATNLMVTSLIAYRIWSINRLVQPSTRTSIKPVINIILESAVLYTIFLVITHMAYLAKAPFQFIFLDASSPAIGIAFSLIIVRVGLGLGTEDNEPAARSNVVFRSNNAENSFPLASVSVNVSKSVSRRVESANGDVIPDEEASAGDISDKVHSPARDWSAY</sequence>
<gene>
    <name evidence="3" type="ORF">HGRIS_014409</name>
</gene>
<evidence type="ECO:0000256" key="1">
    <source>
        <dbReference type="SAM" id="MobiDB-lite"/>
    </source>
</evidence>
<proteinExistence type="predicted"/>
<feature type="transmembrane region" description="Helical" evidence="2">
    <location>
        <begin position="107"/>
        <end position="128"/>
    </location>
</feature>
<accession>A0ABR3JVG7</accession>
<feature type="transmembrane region" description="Helical" evidence="2">
    <location>
        <begin position="135"/>
        <end position="157"/>
    </location>
</feature>
<feature type="transmembrane region" description="Helical" evidence="2">
    <location>
        <begin position="214"/>
        <end position="236"/>
    </location>
</feature>
<evidence type="ECO:0000313" key="3">
    <source>
        <dbReference type="EMBL" id="KAL0959113.1"/>
    </source>
</evidence>
<keyword evidence="2" id="KW-1133">Transmembrane helix</keyword>
<comment type="caution">
    <text evidence="3">The sequence shown here is derived from an EMBL/GenBank/DDBJ whole genome shotgun (WGS) entry which is preliminary data.</text>
</comment>
<evidence type="ECO:0000313" key="4">
    <source>
        <dbReference type="Proteomes" id="UP001556367"/>
    </source>
</evidence>
<feature type="transmembrane region" description="Helical" evidence="2">
    <location>
        <begin position="242"/>
        <end position="263"/>
    </location>
</feature>
<name>A0ABR3JVG7_9AGAR</name>
<feature type="transmembrane region" description="Helical" evidence="2">
    <location>
        <begin position="51"/>
        <end position="72"/>
    </location>
</feature>
<feature type="transmembrane region" description="Helical" evidence="2">
    <location>
        <begin position="12"/>
        <end position="39"/>
    </location>
</feature>
<organism evidence="3 4">
    <name type="scientific">Hohenbuehelia grisea</name>
    <dbReference type="NCBI Taxonomy" id="104357"/>
    <lineage>
        <taxon>Eukaryota</taxon>
        <taxon>Fungi</taxon>
        <taxon>Dikarya</taxon>
        <taxon>Basidiomycota</taxon>
        <taxon>Agaricomycotina</taxon>
        <taxon>Agaricomycetes</taxon>
        <taxon>Agaricomycetidae</taxon>
        <taxon>Agaricales</taxon>
        <taxon>Pleurotineae</taxon>
        <taxon>Pleurotaceae</taxon>
        <taxon>Hohenbuehelia</taxon>
    </lineage>
</organism>
<keyword evidence="2" id="KW-0812">Transmembrane</keyword>
<keyword evidence="2" id="KW-0472">Membrane</keyword>